<feature type="transmembrane region" description="Helical" evidence="1">
    <location>
        <begin position="121"/>
        <end position="139"/>
    </location>
</feature>
<reference evidence="2" key="1">
    <citation type="submission" date="2022-06" db="EMBL/GenBank/DDBJ databases">
        <title>Diverse halophilic archaea isolated from saline environments.</title>
        <authorList>
            <person name="Cui H.-L."/>
        </authorList>
    </citation>
    <scope>NUCLEOTIDE SEQUENCE</scope>
    <source>
        <strain evidence="2">WLHS1</strain>
    </source>
</reference>
<organism evidence="2 3">
    <name type="scientific">Natronosalvus rutilus</name>
    <dbReference type="NCBI Taxonomy" id="2953753"/>
    <lineage>
        <taxon>Archaea</taxon>
        <taxon>Methanobacteriati</taxon>
        <taxon>Methanobacteriota</taxon>
        <taxon>Stenosarchaea group</taxon>
        <taxon>Halobacteria</taxon>
        <taxon>Halobacteriales</taxon>
        <taxon>Natrialbaceae</taxon>
        <taxon>Natronosalvus</taxon>
    </lineage>
</organism>
<evidence type="ECO:0000313" key="3">
    <source>
        <dbReference type="Proteomes" id="UP001056855"/>
    </source>
</evidence>
<keyword evidence="1" id="KW-1133">Transmembrane helix</keyword>
<evidence type="ECO:0000256" key="1">
    <source>
        <dbReference type="SAM" id="Phobius"/>
    </source>
</evidence>
<keyword evidence="1" id="KW-0472">Membrane</keyword>
<dbReference type="EMBL" id="CP100355">
    <property type="protein sequence ID" value="UTF54764.1"/>
    <property type="molecule type" value="Genomic_DNA"/>
</dbReference>
<gene>
    <name evidence="2" type="ORF">NGM29_05705</name>
</gene>
<dbReference type="GeneID" id="73289521"/>
<accession>A0A9E7NAG5</accession>
<proteinExistence type="predicted"/>
<dbReference type="Proteomes" id="UP001056855">
    <property type="component" value="Chromosome"/>
</dbReference>
<name>A0A9E7NAG5_9EURY</name>
<protein>
    <submittedName>
        <fullName evidence="2">Uncharacterized protein</fullName>
    </submittedName>
</protein>
<evidence type="ECO:0000313" key="2">
    <source>
        <dbReference type="EMBL" id="UTF54764.1"/>
    </source>
</evidence>
<dbReference type="InterPro" id="IPR058927">
    <property type="entry name" value="OB_2TM"/>
</dbReference>
<sequence>MLDTPRVRLFALGILLLAFVGLFVAYGALEPDPALHDYPGDEELAIDYDRYVGQQVDIGGTVIATDPLTIEVDHEHGTDTYVIRNGPETAVGQDLRVFGTVRPDGELLAQETIVQERWELAYMYLVSLLAAGWLVVRALRHWRVDPQALAVIPHKEDADA</sequence>
<dbReference type="RefSeq" id="WP_254159470.1">
    <property type="nucleotide sequence ID" value="NZ_CP100355.1"/>
</dbReference>
<dbReference type="KEGG" id="sawl:NGM29_05705"/>
<keyword evidence="1" id="KW-0812">Transmembrane</keyword>
<dbReference type="AlphaFoldDB" id="A0A9E7NAG5"/>
<dbReference type="Pfam" id="PF26045">
    <property type="entry name" value="OB_2TM_halo"/>
    <property type="match status" value="1"/>
</dbReference>
<feature type="transmembrane region" description="Helical" evidence="1">
    <location>
        <begin position="7"/>
        <end position="29"/>
    </location>
</feature>
<keyword evidence="3" id="KW-1185">Reference proteome</keyword>